<accession>A0ACB9AFB4</accession>
<evidence type="ECO:0000313" key="2">
    <source>
        <dbReference type="Proteomes" id="UP001055811"/>
    </source>
</evidence>
<keyword evidence="2" id="KW-1185">Reference proteome</keyword>
<dbReference type="EMBL" id="CM042015">
    <property type="protein sequence ID" value="KAI3708650.1"/>
    <property type="molecule type" value="Genomic_DNA"/>
</dbReference>
<gene>
    <name evidence="1" type="ORF">L2E82_37964</name>
</gene>
<name>A0ACB9AFB4_CICIN</name>
<reference evidence="1 2" key="2">
    <citation type="journal article" date="2022" name="Mol. Ecol. Resour.">
        <title>The genomes of chicory, endive, great burdock and yacon provide insights into Asteraceae paleo-polyploidization history and plant inulin production.</title>
        <authorList>
            <person name="Fan W."/>
            <person name="Wang S."/>
            <person name="Wang H."/>
            <person name="Wang A."/>
            <person name="Jiang F."/>
            <person name="Liu H."/>
            <person name="Zhao H."/>
            <person name="Xu D."/>
            <person name="Zhang Y."/>
        </authorList>
    </citation>
    <scope>NUCLEOTIDE SEQUENCE [LARGE SCALE GENOMIC DNA]</scope>
    <source>
        <strain evidence="2">cv. Punajuju</strain>
        <tissue evidence="1">Leaves</tissue>
    </source>
</reference>
<proteinExistence type="predicted"/>
<reference evidence="2" key="1">
    <citation type="journal article" date="2022" name="Mol. Ecol. Resour.">
        <title>The genomes of chicory, endive, great burdock and yacon provide insights into Asteraceae palaeo-polyploidization history and plant inulin production.</title>
        <authorList>
            <person name="Fan W."/>
            <person name="Wang S."/>
            <person name="Wang H."/>
            <person name="Wang A."/>
            <person name="Jiang F."/>
            <person name="Liu H."/>
            <person name="Zhao H."/>
            <person name="Xu D."/>
            <person name="Zhang Y."/>
        </authorList>
    </citation>
    <scope>NUCLEOTIDE SEQUENCE [LARGE SCALE GENOMIC DNA]</scope>
    <source>
        <strain evidence="2">cv. Punajuju</strain>
    </source>
</reference>
<evidence type="ECO:0000313" key="1">
    <source>
        <dbReference type="EMBL" id="KAI3708650.1"/>
    </source>
</evidence>
<organism evidence="1 2">
    <name type="scientific">Cichorium intybus</name>
    <name type="common">Chicory</name>
    <dbReference type="NCBI Taxonomy" id="13427"/>
    <lineage>
        <taxon>Eukaryota</taxon>
        <taxon>Viridiplantae</taxon>
        <taxon>Streptophyta</taxon>
        <taxon>Embryophyta</taxon>
        <taxon>Tracheophyta</taxon>
        <taxon>Spermatophyta</taxon>
        <taxon>Magnoliopsida</taxon>
        <taxon>eudicotyledons</taxon>
        <taxon>Gunneridae</taxon>
        <taxon>Pentapetalae</taxon>
        <taxon>asterids</taxon>
        <taxon>campanulids</taxon>
        <taxon>Asterales</taxon>
        <taxon>Asteraceae</taxon>
        <taxon>Cichorioideae</taxon>
        <taxon>Cichorieae</taxon>
        <taxon>Cichoriinae</taxon>
        <taxon>Cichorium</taxon>
    </lineage>
</organism>
<comment type="caution">
    <text evidence="1">The sequence shown here is derived from an EMBL/GenBank/DDBJ whole genome shotgun (WGS) entry which is preliminary data.</text>
</comment>
<sequence length="102" mass="11119">MEASINNKVLLLRTMLQWEEQLRSEAGLEESKATANMNQFGFGEIAVVCWPDGEIFRLTSGSTAADAATRVGLEGKLVSVNGQVVLPNTKLKDGDVIQVRVR</sequence>
<dbReference type="Proteomes" id="UP001055811">
    <property type="component" value="Linkage Group LG07"/>
</dbReference>
<protein>
    <submittedName>
        <fullName evidence="1">Uncharacterized protein</fullName>
    </submittedName>
</protein>